<dbReference type="RefSeq" id="XP_003151529.2">
    <property type="nucleotide sequence ID" value="XM_003151481.2"/>
</dbReference>
<dbReference type="GeneID" id="9953488"/>
<dbReference type="InParanoid" id="A0A1S0TEJ7"/>
<dbReference type="CTD" id="9953488"/>
<organism evidence="1">
    <name type="scientific">Loa loa</name>
    <name type="common">Eye worm</name>
    <name type="synonym">Filaria loa</name>
    <dbReference type="NCBI Taxonomy" id="7209"/>
    <lineage>
        <taxon>Eukaryota</taxon>
        <taxon>Metazoa</taxon>
        <taxon>Ecdysozoa</taxon>
        <taxon>Nematoda</taxon>
        <taxon>Chromadorea</taxon>
        <taxon>Rhabditida</taxon>
        <taxon>Spirurina</taxon>
        <taxon>Spiruromorpha</taxon>
        <taxon>Filarioidea</taxon>
        <taxon>Onchocercidae</taxon>
        <taxon>Loa</taxon>
    </lineage>
</organism>
<accession>A0A1S0TEJ7</accession>
<gene>
    <name evidence="1" type="ORF">LOAG_15993</name>
</gene>
<feature type="non-terminal residue" evidence="1">
    <location>
        <position position="120"/>
    </location>
</feature>
<reference evidence="1" key="1">
    <citation type="submission" date="2012-04" db="EMBL/GenBank/DDBJ databases">
        <title>The Genome Sequence of Loa loa.</title>
        <authorList>
            <consortium name="The Broad Institute Genome Sequencing Platform"/>
            <consortium name="Broad Institute Genome Sequencing Center for Infectious Disease"/>
            <person name="Nutman T.B."/>
            <person name="Fink D.L."/>
            <person name="Russ C."/>
            <person name="Young S."/>
            <person name="Zeng Q."/>
            <person name="Gargeya S."/>
            <person name="Alvarado L."/>
            <person name="Berlin A."/>
            <person name="Chapman S.B."/>
            <person name="Chen Z."/>
            <person name="Freedman E."/>
            <person name="Gellesch M."/>
            <person name="Goldberg J."/>
            <person name="Griggs A."/>
            <person name="Gujja S."/>
            <person name="Heilman E.R."/>
            <person name="Heiman D."/>
            <person name="Howarth C."/>
            <person name="Mehta T."/>
            <person name="Neiman D."/>
            <person name="Pearson M."/>
            <person name="Roberts A."/>
            <person name="Saif S."/>
            <person name="Shea T."/>
            <person name="Shenoy N."/>
            <person name="Sisk P."/>
            <person name="Stolte C."/>
            <person name="Sykes S."/>
            <person name="White J."/>
            <person name="Yandava C."/>
            <person name="Haas B."/>
            <person name="Henn M.R."/>
            <person name="Nusbaum C."/>
            <person name="Birren B."/>
        </authorList>
    </citation>
    <scope>NUCLEOTIDE SEQUENCE [LARGE SCALE GENOMIC DNA]</scope>
</reference>
<name>A0A1S0TEJ7_LOALO</name>
<dbReference type="AlphaFoldDB" id="A0A1S0TEJ7"/>
<dbReference type="KEGG" id="loa:LOAG_15993"/>
<dbReference type="EMBL" id="JH715573">
    <property type="protein sequence ID" value="EFO12540.2"/>
    <property type="molecule type" value="Genomic_DNA"/>
</dbReference>
<protein>
    <submittedName>
        <fullName evidence="1">Uncharacterized protein</fullName>
    </submittedName>
</protein>
<proteinExistence type="predicted"/>
<sequence>MAYDLSESNSLFTTKLRWPRNGEIFPLRTAAYDTSFKAVTSKTFEEDYQFAIVAISDIPSDTDNLQTYQIVSVNEIGTIIIWVIINEESIRITDHDLGLRPGAKLRMMQTSIIRPDCVLY</sequence>
<evidence type="ECO:0000313" key="1">
    <source>
        <dbReference type="EMBL" id="EFO12540.2"/>
    </source>
</evidence>
<dbReference type="OrthoDB" id="2162425at2759"/>